<comment type="caution">
    <text evidence="2">The sequence shown here is derived from an EMBL/GenBank/DDBJ whole genome shotgun (WGS) entry which is preliminary data.</text>
</comment>
<evidence type="ECO:0000256" key="1">
    <source>
        <dbReference type="ARBA" id="ARBA00022801"/>
    </source>
</evidence>
<dbReference type="SUPFAM" id="SSF53474">
    <property type="entry name" value="alpha/beta-Hydrolases"/>
    <property type="match status" value="1"/>
</dbReference>
<keyword evidence="3" id="KW-1185">Reference proteome</keyword>
<dbReference type="PANTHER" id="PTHR42776">
    <property type="entry name" value="SERINE PEPTIDASE S9 FAMILY MEMBER"/>
    <property type="match status" value="1"/>
</dbReference>
<dbReference type="InterPro" id="IPR029058">
    <property type="entry name" value="AB_hydrolase_fold"/>
</dbReference>
<evidence type="ECO:0000313" key="2">
    <source>
        <dbReference type="EMBL" id="TYB31972.1"/>
    </source>
</evidence>
<gene>
    <name evidence="2" type="ORF">FXF47_01405</name>
</gene>
<name>A0A5D0MHU5_9BACT</name>
<dbReference type="Proteomes" id="UP000324143">
    <property type="component" value="Unassembled WGS sequence"/>
</dbReference>
<sequence>KIGSPGLYDHVSVSPNGKYILLEEVKRPYSYRVPNYYFSKDYILWNIKGNIVEKIYHRSLTEEMPIGGTFKGARMFHWRPDKEASLIFIKALDEGDPEIDVSYRDAVLSTSYPFEEKRILFKSKHRIYRIDWGENESCIYYGRDKNYTQLYGYYRSPDQNKKIEIINRSMRNSYADMGTVLKKTNKYNKKVFMQKQNNIYFVNNEGDSPEGKYPYLSKFNLKTKENKIIYKSQSDSFETIEAVLNEELSKILINHQSKTEPENYYLVNLKNNSRKKITNYKNPYPKITNSKQEIIRYNRKDGVSLTGKLYLPPGYENKKRLPLIVWAYPLEYKSKKVAGQLKSSPNKFMKFWGASIKYLLLEGYAVVDASVPIVGDPETVNNTFVEQTVDSVKAVIDYLDKREIVDPKRVCIA</sequence>
<dbReference type="GO" id="GO:0004252">
    <property type="term" value="F:serine-type endopeptidase activity"/>
    <property type="evidence" value="ECO:0007669"/>
    <property type="project" value="TreeGrafter"/>
</dbReference>
<feature type="non-terminal residue" evidence="2">
    <location>
        <position position="1"/>
    </location>
</feature>
<accession>A0A5D0MHU5</accession>
<dbReference type="SUPFAM" id="SSF82171">
    <property type="entry name" value="DPP6 N-terminal domain-like"/>
    <property type="match status" value="1"/>
</dbReference>
<evidence type="ECO:0000313" key="3">
    <source>
        <dbReference type="Proteomes" id="UP000324143"/>
    </source>
</evidence>
<organism evidence="2 3">
    <name type="scientific">Candidatus Mcinerneyibacterium aminivorans</name>
    <dbReference type="NCBI Taxonomy" id="2703815"/>
    <lineage>
        <taxon>Bacteria</taxon>
        <taxon>Candidatus Macinerneyibacteriota</taxon>
        <taxon>Candidatus Mcinerneyibacteria</taxon>
        <taxon>Candidatus Mcinerneyibacteriales</taxon>
        <taxon>Candidatus Mcinerneyibacteriaceae</taxon>
        <taxon>Candidatus Mcinerneyibacterium</taxon>
    </lineage>
</organism>
<proteinExistence type="predicted"/>
<keyword evidence="1" id="KW-0378">Hydrolase</keyword>
<dbReference type="Gene3D" id="3.40.50.1820">
    <property type="entry name" value="alpha/beta hydrolase"/>
    <property type="match status" value="1"/>
</dbReference>
<reference evidence="2" key="1">
    <citation type="submission" date="2019-08" db="EMBL/GenBank/DDBJ databases">
        <title>Genomic characterization of a novel candidate phylum (ARYD3) from a high temperature, high salinity tertiary oil reservoir in north central Oklahoma, USA.</title>
        <authorList>
            <person name="Youssef N.H."/>
            <person name="Yadav A."/>
            <person name="Elshahed M.S."/>
        </authorList>
    </citation>
    <scope>NUCLEOTIDE SEQUENCE [LARGE SCALE GENOMIC DNA]</scope>
    <source>
        <strain evidence="2">ARYD3</strain>
    </source>
</reference>
<dbReference type="EMBL" id="VSIX01000013">
    <property type="protein sequence ID" value="TYB31972.1"/>
    <property type="molecule type" value="Genomic_DNA"/>
</dbReference>
<feature type="non-terminal residue" evidence="2">
    <location>
        <position position="413"/>
    </location>
</feature>
<dbReference type="AlphaFoldDB" id="A0A5D0MHU5"/>
<protein>
    <submittedName>
        <fullName evidence="2">S9 family peptidase</fullName>
    </submittedName>
</protein>
<dbReference type="PANTHER" id="PTHR42776:SF28">
    <property type="entry name" value="GLUTAMYL ENDOPEPTIDASE, CHLOROPLASTIC-RELATED"/>
    <property type="match status" value="1"/>
</dbReference>